<dbReference type="PROSITE" id="PS50011">
    <property type="entry name" value="PROTEIN_KINASE_DOM"/>
    <property type="match status" value="1"/>
</dbReference>
<dbReference type="AlphaFoldDB" id="A0A5N6TXK9"/>
<dbReference type="OrthoDB" id="4062651at2759"/>
<dbReference type="EMBL" id="ML742079">
    <property type="protein sequence ID" value="KAE8151057.1"/>
    <property type="molecule type" value="Genomic_DNA"/>
</dbReference>
<evidence type="ECO:0000256" key="4">
    <source>
        <dbReference type="ARBA" id="ARBA00022840"/>
    </source>
</evidence>
<keyword evidence="3 6" id="KW-0418">Kinase</keyword>
<dbReference type="GO" id="GO:0004674">
    <property type="term" value="F:protein serine/threonine kinase activity"/>
    <property type="evidence" value="ECO:0007669"/>
    <property type="project" value="TreeGrafter"/>
</dbReference>
<accession>A0A5N6TXK9</accession>
<dbReference type="InterPro" id="IPR000719">
    <property type="entry name" value="Prot_kinase_dom"/>
</dbReference>
<keyword evidence="2" id="KW-0547">Nucleotide-binding</keyword>
<dbReference type="Gene3D" id="1.10.510.10">
    <property type="entry name" value="Transferase(Phosphotransferase) domain 1"/>
    <property type="match status" value="1"/>
</dbReference>
<keyword evidence="7" id="KW-1185">Reference proteome</keyword>
<dbReference type="PANTHER" id="PTHR44329">
    <property type="entry name" value="SERINE/THREONINE-PROTEIN KINASE TNNI3K-RELATED"/>
    <property type="match status" value="1"/>
</dbReference>
<keyword evidence="1" id="KW-0808">Transferase</keyword>
<dbReference type="GO" id="GO:0005524">
    <property type="term" value="F:ATP binding"/>
    <property type="evidence" value="ECO:0007669"/>
    <property type="project" value="UniProtKB-KW"/>
</dbReference>
<evidence type="ECO:0000256" key="2">
    <source>
        <dbReference type="ARBA" id="ARBA00022741"/>
    </source>
</evidence>
<name>A0A5N6TXK9_ASPAV</name>
<proteinExistence type="predicted"/>
<protein>
    <submittedName>
        <fullName evidence="6">Kinase-like domain-containing protein</fullName>
    </submittedName>
</protein>
<gene>
    <name evidence="6" type="ORF">BDV25DRAFT_153290</name>
</gene>
<dbReference type="SUPFAM" id="SSF56112">
    <property type="entry name" value="Protein kinase-like (PK-like)"/>
    <property type="match status" value="1"/>
</dbReference>
<dbReference type="Pfam" id="PF00069">
    <property type="entry name" value="Pkinase"/>
    <property type="match status" value="1"/>
</dbReference>
<dbReference type="InterPro" id="IPR051681">
    <property type="entry name" value="Ser/Thr_Kinases-Pseudokinases"/>
</dbReference>
<organism evidence="6 7">
    <name type="scientific">Aspergillus avenaceus</name>
    <dbReference type="NCBI Taxonomy" id="36643"/>
    <lineage>
        <taxon>Eukaryota</taxon>
        <taxon>Fungi</taxon>
        <taxon>Dikarya</taxon>
        <taxon>Ascomycota</taxon>
        <taxon>Pezizomycotina</taxon>
        <taxon>Eurotiomycetes</taxon>
        <taxon>Eurotiomycetidae</taxon>
        <taxon>Eurotiales</taxon>
        <taxon>Aspergillaceae</taxon>
        <taxon>Aspergillus</taxon>
        <taxon>Aspergillus subgen. Circumdati</taxon>
    </lineage>
</organism>
<dbReference type="InterPro" id="IPR011009">
    <property type="entry name" value="Kinase-like_dom_sf"/>
</dbReference>
<reference evidence="6 7" key="1">
    <citation type="submission" date="2019-04" db="EMBL/GenBank/DDBJ databases">
        <title>Friends and foes A comparative genomics study of 23 Aspergillus species from section Flavi.</title>
        <authorList>
            <consortium name="DOE Joint Genome Institute"/>
            <person name="Kjaerbolling I."/>
            <person name="Vesth T."/>
            <person name="Frisvad J.C."/>
            <person name="Nybo J.L."/>
            <person name="Theobald S."/>
            <person name="Kildgaard S."/>
            <person name="Isbrandt T."/>
            <person name="Kuo A."/>
            <person name="Sato A."/>
            <person name="Lyhne E.K."/>
            <person name="Kogle M.E."/>
            <person name="Wiebenga A."/>
            <person name="Kun R.S."/>
            <person name="Lubbers R.J."/>
            <person name="Makela M.R."/>
            <person name="Barry K."/>
            <person name="Chovatia M."/>
            <person name="Clum A."/>
            <person name="Daum C."/>
            <person name="Haridas S."/>
            <person name="He G."/>
            <person name="LaButti K."/>
            <person name="Lipzen A."/>
            <person name="Mondo S."/>
            <person name="Riley R."/>
            <person name="Salamov A."/>
            <person name="Simmons B.A."/>
            <person name="Magnuson J.K."/>
            <person name="Henrissat B."/>
            <person name="Mortensen U.H."/>
            <person name="Larsen T.O."/>
            <person name="Devries R.P."/>
            <person name="Grigoriev I.V."/>
            <person name="Machida M."/>
            <person name="Baker S.E."/>
            <person name="Andersen M.R."/>
        </authorList>
    </citation>
    <scope>NUCLEOTIDE SEQUENCE [LARGE SCALE GENOMIC DNA]</scope>
    <source>
        <strain evidence="6 7">IBT 18842</strain>
    </source>
</reference>
<evidence type="ECO:0000313" key="7">
    <source>
        <dbReference type="Proteomes" id="UP000325780"/>
    </source>
</evidence>
<dbReference type="SMART" id="SM00220">
    <property type="entry name" value="S_TKc"/>
    <property type="match status" value="1"/>
</dbReference>
<keyword evidence="4" id="KW-0067">ATP-binding</keyword>
<dbReference type="Proteomes" id="UP000325780">
    <property type="component" value="Unassembled WGS sequence"/>
</dbReference>
<evidence type="ECO:0000259" key="5">
    <source>
        <dbReference type="PROSITE" id="PS50011"/>
    </source>
</evidence>
<dbReference type="PANTHER" id="PTHR44329:SF288">
    <property type="entry name" value="MITOGEN-ACTIVATED PROTEIN KINASE KINASE KINASE 20"/>
    <property type="match status" value="1"/>
</dbReference>
<sequence length="407" mass="46702">MPVKSLPTSDEMVEKSVPPSHELEFKTYREWDGDRPSQTVIFHDGSSSWWIRVKINLSLRESMPRLGFFRRREMVRGFIEAIDFRHLDLLDDTVTRISLTLVEQSPKPIPTRRFRHEDQTKPNFLLSIAHRVSFQIDEDPEKMIYPILDPAQDLPTFEANLLENEEFITAAVSIVCFRQKRFAYKKVDRDLYIRGDEENIVNEITALTYFRGQPNIAQLVGLVISHHPYKTHPHTISSMVITGFLLEYHPNGSLEQVLAENTDHDDSMLRRWALQTGRALEIMHTHGRTHLDIKPANVVIDTNKNAILIDISGTGGYVWEWLSPEMIETLQDDTLPMDASFDQRVATDCWAYGKILLKMTKKIGATSFGKGLQSIGEDMTKMEPKDRISLSDALERIVGLEPRCIVG</sequence>
<evidence type="ECO:0000256" key="3">
    <source>
        <dbReference type="ARBA" id="ARBA00022777"/>
    </source>
</evidence>
<evidence type="ECO:0000313" key="6">
    <source>
        <dbReference type="EMBL" id="KAE8151057.1"/>
    </source>
</evidence>
<feature type="domain" description="Protein kinase" evidence="5">
    <location>
        <begin position="134"/>
        <end position="407"/>
    </location>
</feature>
<evidence type="ECO:0000256" key="1">
    <source>
        <dbReference type="ARBA" id="ARBA00022679"/>
    </source>
</evidence>